<dbReference type="Proteomes" id="UP001620626">
    <property type="component" value="Unassembled WGS sequence"/>
</dbReference>
<protein>
    <recommendedName>
        <fullName evidence="5">Exostosin GT47 domain-containing protein</fullName>
    </recommendedName>
</protein>
<feature type="compositionally biased region" description="Polar residues" evidence="2">
    <location>
        <begin position="18"/>
        <end position="40"/>
    </location>
</feature>
<keyword evidence="1" id="KW-0175">Coiled coil</keyword>
<evidence type="ECO:0000313" key="3">
    <source>
        <dbReference type="EMBL" id="KAL3113430.1"/>
    </source>
</evidence>
<reference evidence="3 4" key="1">
    <citation type="submission" date="2024-10" db="EMBL/GenBank/DDBJ databases">
        <authorList>
            <person name="Kim D."/>
        </authorList>
    </citation>
    <scope>NUCLEOTIDE SEQUENCE [LARGE SCALE GENOMIC DNA]</scope>
    <source>
        <strain evidence="3">BH-2024</strain>
    </source>
</reference>
<feature type="coiled-coil region" evidence="1">
    <location>
        <begin position="43"/>
        <end position="119"/>
    </location>
</feature>
<proteinExistence type="predicted"/>
<accession>A0ABD2LDZ6</accession>
<feature type="region of interest" description="Disordered" evidence="2">
    <location>
        <begin position="1"/>
        <end position="41"/>
    </location>
</feature>
<sequence length="566" mass="63988">MGNEQSQYREERPRKSSKQNNGEPNENIQVMESGQNTTNDLRTRELDKELTMQRERNKQLTEQLRTLEEKRAVESASAAVSAAVSAVKTIETSARNSKEGEIEEKRRIFEETAKRLEETFLSRHWPDACADEQKEIVGCLTKFPGQVLSCHSLLDIYRKCINNFRKKLIDEQKNSRGCDVGIIFLVNLSDDEFDVHANFSLAEFDWAKTATKWAKCSLSECVALERCLFHPKRRLSIYVQPILRLLDELSNGERVGCATEPTEEFLQIRRIIRQSVHFEADPSLSCFVLPGFDFTRLTECPPKRFFALSEISRSILPSNSNFVFINLLIAPNFLNVPAPFPGIFVSAQHSRHSLRPGFDLAIPLPLPYSEATPTPSADRRSFHILIILPSSDDWMRDELIRLFGKKSPQSIQFVQKCSTDESDLTALGTFCGLSRELPLPPLESLISMSNITLISDGILLPQSLVWLALRFGSVPALISDNFVLPFSDSIDWHRFSFHFAPSILHELPRIFLSVPSAQLDRMRSAGFCSFSSHFSSLRRIVSSAIASLEALIIPGKSMELDGICKD</sequence>
<evidence type="ECO:0008006" key="5">
    <source>
        <dbReference type="Google" id="ProtNLM"/>
    </source>
</evidence>
<evidence type="ECO:0000256" key="2">
    <source>
        <dbReference type="SAM" id="MobiDB-lite"/>
    </source>
</evidence>
<dbReference type="AlphaFoldDB" id="A0ABD2LDZ6"/>
<evidence type="ECO:0000313" key="4">
    <source>
        <dbReference type="Proteomes" id="UP001620626"/>
    </source>
</evidence>
<evidence type="ECO:0000256" key="1">
    <source>
        <dbReference type="SAM" id="Coils"/>
    </source>
</evidence>
<name>A0ABD2LDZ6_9BILA</name>
<dbReference type="EMBL" id="JBICBT010000446">
    <property type="protein sequence ID" value="KAL3113430.1"/>
    <property type="molecule type" value="Genomic_DNA"/>
</dbReference>
<gene>
    <name evidence="3" type="ORF">niasHT_013540</name>
</gene>
<keyword evidence="4" id="KW-1185">Reference proteome</keyword>
<comment type="caution">
    <text evidence="3">The sequence shown here is derived from an EMBL/GenBank/DDBJ whole genome shotgun (WGS) entry which is preliminary data.</text>
</comment>
<organism evidence="3 4">
    <name type="scientific">Heterodera trifolii</name>
    <dbReference type="NCBI Taxonomy" id="157864"/>
    <lineage>
        <taxon>Eukaryota</taxon>
        <taxon>Metazoa</taxon>
        <taxon>Ecdysozoa</taxon>
        <taxon>Nematoda</taxon>
        <taxon>Chromadorea</taxon>
        <taxon>Rhabditida</taxon>
        <taxon>Tylenchina</taxon>
        <taxon>Tylenchomorpha</taxon>
        <taxon>Tylenchoidea</taxon>
        <taxon>Heteroderidae</taxon>
        <taxon>Heteroderinae</taxon>
        <taxon>Heterodera</taxon>
    </lineage>
</organism>